<dbReference type="CDD" id="cd00037">
    <property type="entry name" value="CLECT"/>
    <property type="match status" value="1"/>
</dbReference>
<feature type="domain" description="C-type lectin" evidence="1">
    <location>
        <begin position="106"/>
        <end position="220"/>
    </location>
</feature>
<dbReference type="InterPro" id="IPR001304">
    <property type="entry name" value="C-type_lectin-like"/>
</dbReference>
<dbReference type="Gene3D" id="2.10.25.10">
    <property type="entry name" value="Laminin"/>
    <property type="match status" value="3"/>
</dbReference>
<protein>
    <recommendedName>
        <fullName evidence="1">C-type lectin domain-containing protein</fullName>
    </recommendedName>
</protein>
<dbReference type="Gene3D" id="3.10.100.10">
    <property type="entry name" value="Mannose-Binding Protein A, subunit A"/>
    <property type="match status" value="1"/>
</dbReference>
<dbReference type="InterPro" id="IPR016187">
    <property type="entry name" value="CTDL_fold"/>
</dbReference>
<gene>
    <name evidence="2" type="ORF">MNOR_LOCUS5986</name>
</gene>
<feature type="non-terminal residue" evidence="2">
    <location>
        <position position="1"/>
    </location>
</feature>
<proteinExistence type="predicted"/>
<evidence type="ECO:0000259" key="1">
    <source>
        <dbReference type="PROSITE" id="PS50041"/>
    </source>
</evidence>
<dbReference type="AlphaFoldDB" id="A0AAV2PZW4"/>
<dbReference type="InterPro" id="IPR053255">
    <property type="entry name" value="EGF-like_domain"/>
</dbReference>
<dbReference type="PROSITE" id="PS01186">
    <property type="entry name" value="EGF_2"/>
    <property type="match status" value="1"/>
</dbReference>
<dbReference type="InterPro" id="IPR016186">
    <property type="entry name" value="C-type_lectin-like/link_sf"/>
</dbReference>
<dbReference type="PROSITE" id="PS00022">
    <property type="entry name" value="EGF_1"/>
    <property type="match status" value="1"/>
</dbReference>
<dbReference type="PANTHER" id="PTHR24047">
    <property type="entry name" value="FI01909P-RELATED"/>
    <property type="match status" value="1"/>
</dbReference>
<accession>A0AAV2PZW4</accession>
<dbReference type="SUPFAM" id="SSF56436">
    <property type="entry name" value="C-type lectin-like"/>
    <property type="match status" value="1"/>
</dbReference>
<dbReference type="SMART" id="SM00181">
    <property type="entry name" value="EGF"/>
    <property type="match status" value="3"/>
</dbReference>
<dbReference type="PROSITE" id="PS50041">
    <property type="entry name" value="C_TYPE_LECTIN_2"/>
    <property type="match status" value="1"/>
</dbReference>
<organism evidence="2 3">
    <name type="scientific">Meganyctiphanes norvegica</name>
    <name type="common">Northern krill</name>
    <name type="synonym">Thysanopoda norvegica</name>
    <dbReference type="NCBI Taxonomy" id="48144"/>
    <lineage>
        <taxon>Eukaryota</taxon>
        <taxon>Metazoa</taxon>
        <taxon>Ecdysozoa</taxon>
        <taxon>Arthropoda</taxon>
        <taxon>Crustacea</taxon>
        <taxon>Multicrustacea</taxon>
        <taxon>Malacostraca</taxon>
        <taxon>Eumalacostraca</taxon>
        <taxon>Eucarida</taxon>
        <taxon>Euphausiacea</taxon>
        <taxon>Euphausiidae</taxon>
        <taxon>Meganyctiphanes</taxon>
    </lineage>
</organism>
<keyword evidence="3" id="KW-1185">Reference proteome</keyword>
<dbReference type="InterPro" id="IPR000742">
    <property type="entry name" value="EGF"/>
</dbReference>
<evidence type="ECO:0000313" key="3">
    <source>
        <dbReference type="Proteomes" id="UP001497623"/>
    </source>
</evidence>
<name>A0AAV2PZW4_MEGNR</name>
<dbReference type="EMBL" id="CAXKWB010002389">
    <property type="protein sequence ID" value="CAL4066781.1"/>
    <property type="molecule type" value="Genomic_DNA"/>
</dbReference>
<comment type="caution">
    <text evidence="2">The sequence shown here is derived from an EMBL/GenBank/DDBJ whole genome shotgun (WGS) entry which is preliminary data.</text>
</comment>
<dbReference type="Pfam" id="PF21700">
    <property type="entry name" value="EGF_DL_JAG"/>
    <property type="match status" value="1"/>
</dbReference>
<sequence length="232" mass="25227">VCDPTCVNGDCTLSNTCTCHEGFFGDTCNEAACDPICVNGNCTAPNTCTCDEGFSGDICNEAVCDPTCVNGYCTAPNTCTCHAGYFGVTCNVGGCSENEGFFLSPGSNQCLKPYVDETLSWEDAESYCLSQGLGLAEPDNVILLQKYLNEIKGDGAYWLGGRGNGSSIKWKNKGQELPLSSKLWFSRQQKPLSTGHCLLMTVYAHEMKHQKPYMVQSCTRSSWYPLCEVLQE</sequence>
<reference evidence="2 3" key="1">
    <citation type="submission" date="2024-05" db="EMBL/GenBank/DDBJ databases">
        <authorList>
            <person name="Wallberg A."/>
        </authorList>
    </citation>
    <scope>NUCLEOTIDE SEQUENCE [LARGE SCALE GENOMIC DNA]</scope>
</reference>
<dbReference type="Proteomes" id="UP001497623">
    <property type="component" value="Unassembled WGS sequence"/>
</dbReference>
<evidence type="ECO:0000313" key="2">
    <source>
        <dbReference type="EMBL" id="CAL4066781.1"/>
    </source>
</evidence>
<dbReference type="PANTHER" id="PTHR24047:SF29">
    <property type="entry name" value="EATER-RELATED"/>
    <property type="match status" value="1"/>
</dbReference>
<dbReference type="SMART" id="SM00034">
    <property type="entry name" value="CLECT"/>
    <property type="match status" value="1"/>
</dbReference>